<dbReference type="Gene3D" id="2.70.70.10">
    <property type="entry name" value="Glucose Permease (Domain IIA)"/>
    <property type="match status" value="1"/>
</dbReference>
<dbReference type="Gene3D" id="6.10.250.3150">
    <property type="match status" value="1"/>
</dbReference>
<gene>
    <name evidence="4" type="ORF">SAMN05216421_3193</name>
</gene>
<dbReference type="CDD" id="cd12797">
    <property type="entry name" value="M23_peptidase"/>
    <property type="match status" value="1"/>
</dbReference>
<accession>A0A1H1YKR6</accession>
<protein>
    <submittedName>
        <fullName evidence="4">Septal ring factor EnvC, activator of murein hydrolases AmiA and AmiB</fullName>
    </submittedName>
</protein>
<reference evidence="5" key="1">
    <citation type="submission" date="2016-10" db="EMBL/GenBank/DDBJ databases">
        <authorList>
            <person name="Varghese N."/>
            <person name="Submissions S."/>
        </authorList>
    </citation>
    <scope>NUCLEOTIDE SEQUENCE [LARGE SCALE GENOMIC DNA]</scope>
    <source>
        <strain evidence="5">NRRL B-51270</strain>
    </source>
</reference>
<feature type="coiled-coil region" evidence="1">
    <location>
        <begin position="187"/>
        <end position="249"/>
    </location>
</feature>
<dbReference type="GO" id="GO:0004222">
    <property type="term" value="F:metalloendopeptidase activity"/>
    <property type="evidence" value="ECO:0007669"/>
    <property type="project" value="TreeGrafter"/>
</dbReference>
<dbReference type="InterPro" id="IPR050570">
    <property type="entry name" value="Cell_wall_metabolism_enzyme"/>
</dbReference>
<dbReference type="InterPro" id="IPR016047">
    <property type="entry name" value="M23ase_b-sheet_dom"/>
</dbReference>
<dbReference type="Pfam" id="PF01551">
    <property type="entry name" value="Peptidase_M23"/>
    <property type="match status" value="1"/>
</dbReference>
<dbReference type="OrthoDB" id="9784703at2"/>
<dbReference type="PANTHER" id="PTHR21666">
    <property type="entry name" value="PEPTIDASE-RELATED"/>
    <property type="match status" value="1"/>
</dbReference>
<keyword evidence="2" id="KW-0732">Signal</keyword>
<dbReference type="InterPro" id="IPR011055">
    <property type="entry name" value="Dup_hybrid_motif"/>
</dbReference>
<keyword evidence="1" id="KW-0175">Coiled coil</keyword>
<evidence type="ECO:0000259" key="3">
    <source>
        <dbReference type="Pfam" id="PF01551"/>
    </source>
</evidence>
<dbReference type="PROSITE" id="PS51257">
    <property type="entry name" value="PROKAR_LIPOPROTEIN"/>
    <property type="match status" value="1"/>
</dbReference>
<dbReference type="STRING" id="487184.SAMN05216421_3193"/>
<evidence type="ECO:0000313" key="5">
    <source>
        <dbReference type="Proteomes" id="UP000243207"/>
    </source>
</evidence>
<evidence type="ECO:0000256" key="1">
    <source>
        <dbReference type="SAM" id="Coils"/>
    </source>
</evidence>
<dbReference type="PANTHER" id="PTHR21666:SF270">
    <property type="entry name" value="MUREIN HYDROLASE ACTIVATOR ENVC"/>
    <property type="match status" value="1"/>
</dbReference>
<feature type="coiled-coil region" evidence="1">
    <location>
        <begin position="36"/>
        <end position="119"/>
    </location>
</feature>
<organism evidence="4 5">
    <name type="scientific">Halopseudomonas xinjiangensis</name>
    <dbReference type="NCBI Taxonomy" id="487184"/>
    <lineage>
        <taxon>Bacteria</taxon>
        <taxon>Pseudomonadati</taxon>
        <taxon>Pseudomonadota</taxon>
        <taxon>Gammaproteobacteria</taxon>
        <taxon>Pseudomonadales</taxon>
        <taxon>Pseudomonadaceae</taxon>
        <taxon>Halopseudomonas</taxon>
    </lineage>
</organism>
<dbReference type="Proteomes" id="UP000243207">
    <property type="component" value="Chromosome I"/>
</dbReference>
<feature type="chain" id="PRO_5009266653" evidence="2">
    <location>
        <begin position="34"/>
        <end position="394"/>
    </location>
</feature>
<proteinExistence type="predicted"/>
<feature type="domain" description="M23ase beta-sheet core" evidence="3">
    <location>
        <begin position="293"/>
        <end position="386"/>
    </location>
</feature>
<dbReference type="AlphaFoldDB" id="A0A1H1YKR6"/>
<dbReference type="EMBL" id="LT629736">
    <property type="protein sequence ID" value="SDT22138.1"/>
    <property type="molecule type" value="Genomic_DNA"/>
</dbReference>
<dbReference type="SUPFAM" id="SSF51261">
    <property type="entry name" value="Duplicated hybrid motif"/>
    <property type="match status" value="1"/>
</dbReference>
<sequence length="394" mass="43679">MNRSRGSSGGASIRCAAAIAGVLLACTVTPAQADDKREAQAELKQTEAEINRLKTMLGNLKQEMSGLESELKQSETEIGRLRQETREIENQIEEGETRLDDLTEQAERLHAALEAQQSQIARQVRAAYMAGNQDYLRVMLNQDDPARMARMMQYYRYVNAARLEEIDQYRQTIEQIHQASAAIVAEQAQLQKNRERLAERRQSLEAERAKRGELLASLDRRSRSEGQRLQQRQAERAELNKLIKSLDEAVTSIPTPAGNQPFTQAKGKLPLPAKGTIKARFGSQRGDDARLKWDGVLIAASEGTPVHAVHGGRVVFAEWLRGSGLLMILDHGNGYLSLYGHNQSLLREVGTWVKPGETIATVGSSGGLGNPTLYFSIRHQGRALDPLAWCMLSG</sequence>
<dbReference type="FunFam" id="2.70.70.10:FF:000003">
    <property type="entry name" value="Murein hydrolase activator EnvC"/>
    <property type="match status" value="1"/>
</dbReference>
<name>A0A1H1YKR6_9GAMM</name>
<keyword evidence="5" id="KW-1185">Reference proteome</keyword>
<dbReference type="RefSeq" id="WP_093396786.1">
    <property type="nucleotide sequence ID" value="NZ_LT629736.1"/>
</dbReference>
<evidence type="ECO:0000313" key="4">
    <source>
        <dbReference type="EMBL" id="SDT22138.1"/>
    </source>
</evidence>
<evidence type="ECO:0000256" key="2">
    <source>
        <dbReference type="SAM" id="SignalP"/>
    </source>
</evidence>
<feature type="signal peptide" evidence="2">
    <location>
        <begin position="1"/>
        <end position="33"/>
    </location>
</feature>
<keyword evidence="4" id="KW-0378">Hydrolase</keyword>